<proteinExistence type="predicted"/>
<accession>A0A0A8YMY3</accession>
<reference evidence="1" key="2">
    <citation type="journal article" date="2015" name="Data Brief">
        <title>Shoot transcriptome of the giant reed, Arundo donax.</title>
        <authorList>
            <person name="Barrero R.A."/>
            <person name="Guerrero F.D."/>
            <person name="Moolhuijzen P."/>
            <person name="Goolsby J.A."/>
            <person name="Tidwell J."/>
            <person name="Bellgard S.E."/>
            <person name="Bellgard M.I."/>
        </authorList>
    </citation>
    <scope>NUCLEOTIDE SEQUENCE</scope>
    <source>
        <tissue evidence="1">Shoot tissue taken approximately 20 cm above the soil surface</tissue>
    </source>
</reference>
<sequence>MPWGWFFPHRSSFFYW</sequence>
<reference evidence="1" key="1">
    <citation type="submission" date="2014-09" db="EMBL/GenBank/DDBJ databases">
        <authorList>
            <person name="Magalhaes I.L.F."/>
            <person name="Oliveira U."/>
            <person name="Santos F.R."/>
            <person name="Vidigal T.H.D.A."/>
            <person name="Brescovit A.D."/>
            <person name="Santos A.J."/>
        </authorList>
    </citation>
    <scope>NUCLEOTIDE SEQUENCE</scope>
    <source>
        <tissue evidence="1">Shoot tissue taken approximately 20 cm above the soil surface</tissue>
    </source>
</reference>
<dbReference type="EMBL" id="GBRH01270907">
    <property type="protein sequence ID" value="JAD26988.1"/>
    <property type="molecule type" value="Transcribed_RNA"/>
</dbReference>
<evidence type="ECO:0000313" key="1">
    <source>
        <dbReference type="EMBL" id="JAD26988.1"/>
    </source>
</evidence>
<dbReference type="AlphaFoldDB" id="A0A0A8YMY3"/>
<protein>
    <submittedName>
        <fullName evidence="1">Uncharacterized protein</fullName>
    </submittedName>
</protein>
<name>A0A0A8YMY3_ARUDO</name>
<organism evidence="1">
    <name type="scientific">Arundo donax</name>
    <name type="common">Giant reed</name>
    <name type="synonym">Donax arundinaceus</name>
    <dbReference type="NCBI Taxonomy" id="35708"/>
    <lineage>
        <taxon>Eukaryota</taxon>
        <taxon>Viridiplantae</taxon>
        <taxon>Streptophyta</taxon>
        <taxon>Embryophyta</taxon>
        <taxon>Tracheophyta</taxon>
        <taxon>Spermatophyta</taxon>
        <taxon>Magnoliopsida</taxon>
        <taxon>Liliopsida</taxon>
        <taxon>Poales</taxon>
        <taxon>Poaceae</taxon>
        <taxon>PACMAD clade</taxon>
        <taxon>Arundinoideae</taxon>
        <taxon>Arundineae</taxon>
        <taxon>Arundo</taxon>
    </lineage>
</organism>